<dbReference type="InterPro" id="IPR036915">
    <property type="entry name" value="Cyclin-like_sf"/>
</dbReference>
<reference evidence="3 4" key="1">
    <citation type="submission" date="2017-04" db="EMBL/GenBank/DDBJ databases">
        <title>Novel microbial lineages endemic to geothermal iron-oxide mats fill important gaps in the evolutionary history of Archaea.</title>
        <authorList>
            <person name="Jay Z.J."/>
            <person name="Beam J.P."/>
            <person name="Dlakic M."/>
            <person name="Rusch D.B."/>
            <person name="Kozubal M.A."/>
            <person name="Inskeep W.P."/>
        </authorList>
    </citation>
    <scope>NUCLEOTIDE SEQUENCE [LARGE SCALE GENOMIC DNA]</scope>
    <source>
        <strain evidence="3">OSP_D</strain>
    </source>
</reference>
<name>A0A2R6AEE3_9ARCH</name>
<dbReference type="Proteomes" id="UP000240322">
    <property type="component" value="Unassembled WGS sequence"/>
</dbReference>
<organism evidence="3 4">
    <name type="scientific">Candidatus Marsarchaeota G2 archaeon OSP_D</name>
    <dbReference type="NCBI Taxonomy" id="1978157"/>
    <lineage>
        <taxon>Archaea</taxon>
        <taxon>Candidatus Marsarchaeota</taxon>
        <taxon>Candidatus Marsarchaeota group 2</taxon>
    </lineage>
</organism>
<protein>
    <recommendedName>
        <fullName evidence="5">Transcription factor TFIIB cyclin-like domain-containing protein</fullName>
    </recommendedName>
</protein>
<evidence type="ECO:0000256" key="1">
    <source>
        <dbReference type="ARBA" id="ARBA00023015"/>
    </source>
</evidence>
<evidence type="ECO:0000313" key="3">
    <source>
        <dbReference type="EMBL" id="PSN84683.1"/>
    </source>
</evidence>
<dbReference type="InterPro" id="IPR000812">
    <property type="entry name" value="TFIIB"/>
</dbReference>
<accession>A0A2R6AEE3</accession>
<dbReference type="GO" id="GO:0070897">
    <property type="term" value="P:transcription preinitiation complex assembly"/>
    <property type="evidence" value="ECO:0007669"/>
    <property type="project" value="InterPro"/>
</dbReference>
<dbReference type="SUPFAM" id="SSF47954">
    <property type="entry name" value="Cyclin-like"/>
    <property type="match status" value="2"/>
</dbReference>
<evidence type="ECO:0000256" key="2">
    <source>
        <dbReference type="ARBA" id="ARBA00023163"/>
    </source>
</evidence>
<dbReference type="PANTHER" id="PTHR11618">
    <property type="entry name" value="TRANSCRIPTION INITIATION FACTOR IIB-RELATED"/>
    <property type="match status" value="1"/>
</dbReference>
<dbReference type="Gene3D" id="1.10.472.10">
    <property type="entry name" value="Cyclin-like"/>
    <property type="match status" value="2"/>
</dbReference>
<dbReference type="AlphaFoldDB" id="A0A2R6AEE3"/>
<dbReference type="CDD" id="cd00043">
    <property type="entry name" value="CYCLIN_SF"/>
    <property type="match status" value="1"/>
</dbReference>
<proteinExistence type="predicted"/>
<dbReference type="GO" id="GO:0097550">
    <property type="term" value="C:transcription preinitiation complex"/>
    <property type="evidence" value="ECO:0007669"/>
    <property type="project" value="TreeGrafter"/>
</dbReference>
<comment type="caution">
    <text evidence="3">The sequence shown here is derived from an EMBL/GenBank/DDBJ whole genome shotgun (WGS) entry which is preliminary data.</text>
</comment>
<dbReference type="PRINTS" id="PR00685">
    <property type="entry name" value="TIFACTORIIB"/>
</dbReference>
<evidence type="ECO:0008006" key="5">
    <source>
        <dbReference type="Google" id="ProtNLM"/>
    </source>
</evidence>
<dbReference type="EMBL" id="NEXE01000281">
    <property type="protein sequence ID" value="PSN84683.1"/>
    <property type="molecule type" value="Genomic_DNA"/>
</dbReference>
<dbReference type="PANTHER" id="PTHR11618:SF13">
    <property type="entry name" value="TRANSCRIPTION INITIATION FACTOR IIB"/>
    <property type="match status" value="1"/>
</dbReference>
<gene>
    <name evidence="3" type="ORF">B9Q03_13020</name>
</gene>
<keyword evidence="1" id="KW-0805">Transcription regulation</keyword>
<sequence>MAVRTLRKEYPNLNLPDELFAIAEDIAKKLGKEVERMRFTKPLLLACLYAAARTSGYPLRLKSLQKLTGVSKKTIVRHHRLIVRRLGLAEKPPDPKLFVKKFCKELGLPKEVEREASSLVELDGPNLAPAIAAGAVFFSARRRGFSLERERVVRLAEISEPTLTKWVRFFEERV</sequence>
<evidence type="ECO:0000313" key="4">
    <source>
        <dbReference type="Proteomes" id="UP000240322"/>
    </source>
</evidence>
<keyword evidence="2" id="KW-0804">Transcription</keyword>